<dbReference type="EMBL" id="CAJNNV010033367">
    <property type="protein sequence ID" value="CAE8643470.1"/>
    <property type="molecule type" value="Genomic_DNA"/>
</dbReference>
<evidence type="ECO:0000313" key="3">
    <source>
        <dbReference type="Proteomes" id="UP000654075"/>
    </source>
</evidence>
<comment type="caution">
    <text evidence="2">The sequence shown here is derived from an EMBL/GenBank/DDBJ whole genome shotgun (WGS) entry which is preliminary data.</text>
</comment>
<feature type="non-terminal residue" evidence="2">
    <location>
        <position position="1"/>
    </location>
</feature>
<reference evidence="2" key="1">
    <citation type="submission" date="2021-02" db="EMBL/GenBank/DDBJ databases">
        <authorList>
            <person name="Dougan E. K."/>
            <person name="Rhodes N."/>
            <person name="Thang M."/>
            <person name="Chan C."/>
        </authorList>
    </citation>
    <scope>NUCLEOTIDE SEQUENCE</scope>
</reference>
<dbReference type="InterPro" id="IPR035897">
    <property type="entry name" value="Toll_tir_struct_dom_sf"/>
</dbReference>
<evidence type="ECO:0008006" key="4">
    <source>
        <dbReference type="Google" id="ProtNLM"/>
    </source>
</evidence>
<name>A0A813I192_POLGL</name>
<sequence>RRLRQSSLVSAGLPPGKKYHYFLSHKKEHSTLGRQPESLAMAIHDSQTLTGFVGIFEVDDLKTITPEQVTADVRKSCAMVVVLHDETCVSSWCQFEWKAAELAGIPVLCIVDAYHACRTTVLEQELAAGRDFKKGEFKLVALTVEQEQEEEMDLIADDFVEKIIREAHGLGQIPTDDWVDHDEDEEPMAEEDVEEPMAGEEEEPGAGVCDGIFLQIFIISMNWMSWDSYRNSSKNVKTWYRLNDRFEALSLKDRGKLLVLMATALPWLAAVPGQDELPLGRALVLATLCVGLYLKAFT</sequence>
<feature type="region of interest" description="Disordered" evidence="1">
    <location>
        <begin position="183"/>
        <end position="204"/>
    </location>
</feature>
<protein>
    <recommendedName>
        <fullName evidence="4">TIR domain-containing protein</fullName>
    </recommendedName>
</protein>
<organism evidence="2 3">
    <name type="scientific">Polarella glacialis</name>
    <name type="common">Dinoflagellate</name>
    <dbReference type="NCBI Taxonomy" id="89957"/>
    <lineage>
        <taxon>Eukaryota</taxon>
        <taxon>Sar</taxon>
        <taxon>Alveolata</taxon>
        <taxon>Dinophyceae</taxon>
        <taxon>Suessiales</taxon>
        <taxon>Suessiaceae</taxon>
        <taxon>Polarella</taxon>
    </lineage>
</organism>
<keyword evidence="3" id="KW-1185">Reference proteome</keyword>
<evidence type="ECO:0000256" key="1">
    <source>
        <dbReference type="SAM" id="MobiDB-lite"/>
    </source>
</evidence>
<dbReference type="Gene3D" id="3.40.50.10140">
    <property type="entry name" value="Toll/interleukin-1 receptor homology (TIR) domain"/>
    <property type="match status" value="1"/>
</dbReference>
<dbReference type="AlphaFoldDB" id="A0A813I192"/>
<evidence type="ECO:0000313" key="2">
    <source>
        <dbReference type="EMBL" id="CAE8643470.1"/>
    </source>
</evidence>
<gene>
    <name evidence="2" type="ORF">PGLA1383_LOCUS57812</name>
</gene>
<dbReference type="Proteomes" id="UP000654075">
    <property type="component" value="Unassembled WGS sequence"/>
</dbReference>
<proteinExistence type="predicted"/>
<feature type="non-terminal residue" evidence="2">
    <location>
        <position position="298"/>
    </location>
</feature>
<accession>A0A813I192</accession>